<evidence type="ECO:0000313" key="2">
    <source>
        <dbReference type="EMBL" id="KAH3898453.1"/>
    </source>
</evidence>
<name>A0A9D4SBW2_DREPO</name>
<dbReference type="Proteomes" id="UP000828390">
    <property type="component" value="Unassembled WGS sequence"/>
</dbReference>
<proteinExistence type="predicted"/>
<evidence type="ECO:0000313" key="3">
    <source>
        <dbReference type="Proteomes" id="UP000828390"/>
    </source>
</evidence>
<accession>A0A9D4SBW2</accession>
<keyword evidence="1" id="KW-0732">Signal</keyword>
<feature type="signal peptide" evidence="1">
    <location>
        <begin position="1"/>
        <end position="24"/>
    </location>
</feature>
<feature type="chain" id="PRO_5039679716" evidence="1">
    <location>
        <begin position="25"/>
        <end position="224"/>
    </location>
</feature>
<sequence>MDGFIIKLLLALVYIGIVPQSARAMKGLCSTDWFDVTGCFDIGDECKTMGGACRHDNYGDHGEGCACVKAVVRANRPEYEILTKNHLQVMEYSTKDHSQVRGNTTENHIQVKGNTTNDHLQVNGNTTGNPILINGNTTKGNLQVKGNLTKGNFKVNRNSTTGHSSGQGQLDRGKLSVQGKFFYSCTMKGIMKPKTIHAISKLHHFQRFHVPRKSLIINRNNTRV</sequence>
<keyword evidence="3" id="KW-1185">Reference proteome</keyword>
<reference evidence="2" key="1">
    <citation type="journal article" date="2019" name="bioRxiv">
        <title>The Genome of the Zebra Mussel, Dreissena polymorpha: A Resource for Invasive Species Research.</title>
        <authorList>
            <person name="McCartney M.A."/>
            <person name="Auch B."/>
            <person name="Kono T."/>
            <person name="Mallez S."/>
            <person name="Zhang Y."/>
            <person name="Obille A."/>
            <person name="Becker A."/>
            <person name="Abrahante J.E."/>
            <person name="Garbe J."/>
            <person name="Badalamenti J.P."/>
            <person name="Herman A."/>
            <person name="Mangelson H."/>
            <person name="Liachko I."/>
            <person name="Sullivan S."/>
            <person name="Sone E.D."/>
            <person name="Koren S."/>
            <person name="Silverstein K.A.T."/>
            <person name="Beckman K.B."/>
            <person name="Gohl D.M."/>
        </authorList>
    </citation>
    <scope>NUCLEOTIDE SEQUENCE</scope>
    <source>
        <strain evidence="2">Duluth1</strain>
        <tissue evidence="2">Whole animal</tissue>
    </source>
</reference>
<organism evidence="2 3">
    <name type="scientific">Dreissena polymorpha</name>
    <name type="common">Zebra mussel</name>
    <name type="synonym">Mytilus polymorpha</name>
    <dbReference type="NCBI Taxonomy" id="45954"/>
    <lineage>
        <taxon>Eukaryota</taxon>
        <taxon>Metazoa</taxon>
        <taxon>Spiralia</taxon>
        <taxon>Lophotrochozoa</taxon>
        <taxon>Mollusca</taxon>
        <taxon>Bivalvia</taxon>
        <taxon>Autobranchia</taxon>
        <taxon>Heteroconchia</taxon>
        <taxon>Euheterodonta</taxon>
        <taxon>Imparidentia</taxon>
        <taxon>Neoheterodontei</taxon>
        <taxon>Myida</taxon>
        <taxon>Dreissenoidea</taxon>
        <taxon>Dreissenidae</taxon>
        <taxon>Dreissena</taxon>
    </lineage>
</organism>
<comment type="caution">
    <text evidence="2">The sequence shown here is derived from an EMBL/GenBank/DDBJ whole genome shotgun (WGS) entry which is preliminary data.</text>
</comment>
<evidence type="ECO:0000256" key="1">
    <source>
        <dbReference type="SAM" id="SignalP"/>
    </source>
</evidence>
<gene>
    <name evidence="2" type="ORF">DPMN_022685</name>
</gene>
<dbReference type="AlphaFoldDB" id="A0A9D4SBW2"/>
<reference evidence="2" key="2">
    <citation type="submission" date="2020-11" db="EMBL/GenBank/DDBJ databases">
        <authorList>
            <person name="McCartney M.A."/>
            <person name="Auch B."/>
            <person name="Kono T."/>
            <person name="Mallez S."/>
            <person name="Becker A."/>
            <person name="Gohl D.M."/>
            <person name="Silverstein K.A.T."/>
            <person name="Koren S."/>
            <person name="Bechman K.B."/>
            <person name="Herman A."/>
            <person name="Abrahante J.E."/>
            <person name="Garbe J."/>
        </authorList>
    </citation>
    <scope>NUCLEOTIDE SEQUENCE</scope>
    <source>
        <strain evidence="2">Duluth1</strain>
        <tissue evidence="2">Whole animal</tissue>
    </source>
</reference>
<protein>
    <submittedName>
        <fullName evidence="2">Uncharacterized protein</fullName>
    </submittedName>
</protein>
<dbReference type="EMBL" id="JAIWYP010000001">
    <property type="protein sequence ID" value="KAH3898453.1"/>
    <property type="molecule type" value="Genomic_DNA"/>
</dbReference>